<gene>
    <name evidence="2" type="ORF">SETIT_6G153500v2</name>
</gene>
<dbReference type="EMBL" id="CM003533">
    <property type="protein sequence ID" value="RCV31147.1"/>
    <property type="molecule type" value="Genomic_DNA"/>
</dbReference>
<organism evidence="2">
    <name type="scientific">Setaria italica</name>
    <name type="common">Foxtail millet</name>
    <name type="synonym">Panicum italicum</name>
    <dbReference type="NCBI Taxonomy" id="4555"/>
    <lineage>
        <taxon>Eukaryota</taxon>
        <taxon>Viridiplantae</taxon>
        <taxon>Streptophyta</taxon>
        <taxon>Embryophyta</taxon>
        <taxon>Tracheophyta</taxon>
        <taxon>Spermatophyta</taxon>
        <taxon>Magnoliopsida</taxon>
        <taxon>Liliopsida</taxon>
        <taxon>Poales</taxon>
        <taxon>Poaceae</taxon>
        <taxon>PACMAD clade</taxon>
        <taxon>Panicoideae</taxon>
        <taxon>Panicodae</taxon>
        <taxon>Paniceae</taxon>
        <taxon>Cenchrinae</taxon>
        <taxon>Setaria</taxon>
    </lineage>
</organism>
<protein>
    <recommendedName>
        <fullName evidence="3">Secreted protein</fullName>
    </recommendedName>
</protein>
<dbReference type="AlphaFoldDB" id="A0A368RLR9"/>
<reference evidence="2" key="2">
    <citation type="submission" date="2015-07" db="EMBL/GenBank/DDBJ databases">
        <authorList>
            <person name="Noorani M."/>
        </authorList>
    </citation>
    <scope>NUCLEOTIDE SEQUENCE</scope>
    <source>
        <strain evidence="2">Yugu1</strain>
    </source>
</reference>
<reference evidence="2" key="1">
    <citation type="journal article" date="2012" name="Nat. Biotechnol.">
        <title>Reference genome sequence of the model plant Setaria.</title>
        <authorList>
            <person name="Bennetzen J.L."/>
            <person name="Schmutz J."/>
            <person name="Wang H."/>
            <person name="Percifield R."/>
            <person name="Hawkins J."/>
            <person name="Pontaroli A.C."/>
            <person name="Estep M."/>
            <person name="Feng L."/>
            <person name="Vaughn J.N."/>
            <person name="Grimwood J."/>
            <person name="Jenkins J."/>
            <person name="Barry K."/>
            <person name="Lindquist E."/>
            <person name="Hellsten U."/>
            <person name="Deshpande S."/>
            <person name="Wang X."/>
            <person name="Wu X."/>
            <person name="Mitros T."/>
            <person name="Triplett J."/>
            <person name="Yang X."/>
            <person name="Ye C.Y."/>
            <person name="Mauro-Herrera M."/>
            <person name="Wang L."/>
            <person name="Li P."/>
            <person name="Sharma M."/>
            <person name="Sharma R."/>
            <person name="Ronald P.C."/>
            <person name="Panaud O."/>
            <person name="Kellogg E.A."/>
            <person name="Brutnell T.P."/>
            <person name="Doust A.N."/>
            <person name="Tuskan G.A."/>
            <person name="Rokhsar D."/>
            <person name="Devos K.M."/>
        </authorList>
    </citation>
    <scope>NUCLEOTIDE SEQUENCE [LARGE SCALE GENOMIC DNA]</scope>
    <source>
        <strain evidence="2">Yugu1</strain>
    </source>
</reference>
<proteinExistence type="predicted"/>
<keyword evidence="1" id="KW-0732">Signal</keyword>
<sequence length="113" mass="11683">MLYAILFILISASIALASSAEPPSCRAYPFPHRQPKGHAASSSRQAEAGACVFREGTWSHLDDISAVVLSLACARTEQLRTRASEAGVRAAGACVRGGTNLAVGVGVSRGSGR</sequence>
<evidence type="ECO:0000313" key="2">
    <source>
        <dbReference type="EMBL" id="RCV31147.1"/>
    </source>
</evidence>
<evidence type="ECO:0008006" key="3">
    <source>
        <dbReference type="Google" id="ProtNLM"/>
    </source>
</evidence>
<feature type="signal peptide" evidence="1">
    <location>
        <begin position="1"/>
        <end position="20"/>
    </location>
</feature>
<accession>A0A368RLR9</accession>
<evidence type="ECO:0000256" key="1">
    <source>
        <dbReference type="SAM" id="SignalP"/>
    </source>
</evidence>
<feature type="chain" id="PRO_5017057960" description="Secreted protein" evidence="1">
    <location>
        <begin position="21"/>
        <end position="113"/>
    </location>
</feature>
<name>A0A368RLR9_SETIT</name>